<name>A0A8J5RH15_ZIZPA</name>
<evidence type="ECO:0000313" key="4">
    <source>
        <dbReference type="Proteomes" id="UP000729402"/>
    </source>
</evidence>
<dbReference type="AlphaFoldDB" id="A0A8J5RH15"/>
<proteinExistence type="predicted"/>
<evidence type="ECO:0000256" key="2">
    <source>
        <dbReference type="SAM" id="Phobius"/>
    </source>
</evidence>
<keyword evidence="2" id="KW-1133">Transmembrane helix</keyword>
<reference evidence="3" key="2">
    <citation type="submission" date="2021-02" db="EMBL/GenBank/DDBJ databases">
        <authorList>
            <person name="Kimball J.A."/>
            <person name="Haas M.W."/>
            <person name="Macchietto M."/>
            <person name="Kono T."/>
            <person name="Duquette J."/>
            <person name="Shao M."/>
        </authorList>
    </citation>
    <scope>NUCLEOTIDE SEQUENCE</scope>
    <source>
        <tissue evidence="3">Fresh leaf tissue</tissue>
    </source>
</reference>
<sequence length="256" mass="27020">MDPRLHLKGAMDILSGMFRPSVASAGVFSFSRIVSFAGSFNSRTSLLAGEDSLPQAQEMMPSLLTTAASTVTDGAFDDVEAARDGGAVGLQGNQDEGQAAAEDEPKRVSKSVHTVCLFVASASLVMSFNLPRRPAVAEKLLAALYGANLAFICLGMFTSLGLSMYSIVARPGDAALAKVQKRAMLLAVASVLASFTLRMFAMVPGRTLVPALLTFFLFAGAAALYLTVTWMLGVDGPTTADYRQPRRSGRQPSLSL</sequence>
<protein>
    <submittedName>
        <fullName evidence="3">Uncharacterized protein</fullName>
    </submittedName>
</protein>
<evidence type="ECO:0000256" key="1">
    <source>
        <dbReference type="SAM" id="MobiDB-lite"/>
    </source>
</evidence>
<dbReference type="EMBL" id="JAAALK010000290">
    <property type="protein sequence ID" value="KAG8045923.1"/>
    <property type="molecule type" value="Genomic_DNA"/>
</dbReference>
<reference evidence="3" key="1">
    <citation type="journal article" date="2021" name="bioRxiv">
        <title>Whole Genome Assembly and Annotation of Northern Wild Rice, Zizania palustris L., Supports a Whole Genome Duplication in the Zizania Genus.</title>
        <authorList>
            <person name="Haas M."/>
            <person name="Kono T."/>
            <person name="Macchietto M."/>
            <person name="Millas R."/>
            <person name="McGilp L."/>
            <person name="Shao M."/>
            <person name="Duquette J."/>
            <person name="Hirsch C.N."/>
            <person name="Kimball J."/>
        </authorList>
    </citation>
    <scope>NUCLEOTIDE SEQUENCE</scope>
    <source>
        <tissue evidence="3">Fresh leaf tissue</tissue>
    </source>
</reference>
<feature type="transmembrane region" description="Helical" evidence="2">
    <location>
        <begin position="142"/>
        <end position="162"/>
    </location>
</feature>
<feature type="region of interest" description="Disordered" evidence="1">
    <location>
        <begin position="87"/>
        <end position="106"/>
    </location>
</feature>
<gene>
    <name evidence="3" type="ORF">GUJ93_ZPchr0008g12316</name>
</gene>
<keyword evidence="2" id="KW-0812">Transmembrane</keyword>
<evidence type="ECO:0000313" key="3">
    <source>
        <dbReference type="EMBL" id="KAG8045923.1"/>
    </source>
</evidence>
<accession>A0A8J5RH15</accession>
<dbReference type="OrthoDB" id="692043at2759"/>
<keyword evidence="2" id="KW-0472">Membrane</keyword>
<keyword evidence="4" id="KW-1185">Reference proteome</keyword>
<feature type="transmembrane region" description="Helical" evidence="2">
    <location>
        <begin position="209"/>
        <end position="233"/>
    </location>
</feature>
<feature type="transmembrane region" description="Helical" evidence="2">
    <location>
        <begin position="183"/>
        <end position="203"/>
    </location>
</feature>
<dbReference type="Proteomes" id="UP000729402">
    <property type="component" value="Unassembled WGS sequence"/>
</dbReference>
<organism evidence="3 4">
    <name type="scientific">Zizania palustris</name>
    <name type="common">Northern wild rice</name>
    <dbReference type="NCBI Taxonomy" id="103762"/>
    <lineage>
        <taxon>Eukaryota</taxon>
        <taxon>Viridiplantae</taxon>
        <taxon>Streptophyta</taxon>
        <taxon>Embryophyta</taxon>
        <taxon>Tracheophyta</taxon>
        <taxon>Spermatophyta</taxon>
        <taxon>Magnoliopsida</taxon>
        <taxon>Liliopsida</taxon>
        <taxon>Poales</taxon>
        <taxon>Poaceae</taxon>
        <taxon>BOP clade</taxon>
        <taxon>Oryzoideae</taxon>
        <taxon>Oryzeae</taxon>
        <taxon>Zizaniinae</taxon>
        <taxon>Zizania</taxon>
    </lineage>
</organism>
<comment type="caution">
    <text evidence="3">The sequence shown here is derived from an EMBL/GenBank/DDBJ whole genome shotgun (WGS) entry which is preliminary data.</text>
</comment>